<reference evidence="1" key="2">
    <citation type="submission" date="2020-05" db="UniProtKB">
        <authorList>
            <consortium name="EnsemblMetazoa"/>
        </authorList>
    </citation>
    <scope>IDENTIFICATION</scope>
    <source>
        <strain evidence="1">IAEA</strain>
    </source>
</reference>
<evidence type="ECO:0000313" key="1">
    <source>
        <dbReference type="EnsemblMetazoa" id="GPAI011577-PA"/>
    </source>
</evidence>
<organism evidence="1 2">
    <name type="scientific">Glossina pallidipes</name>
    <name type="common">Tsetse fly</name>
    <dbReference type="NCBI Taxonomy" id="7398"/>
    <lineage>
        <taxon>Eukaryota</taxon>
        <taxon>Metazoa</taxon>
        <taxon>Ecdysozoa</taxon>
        <taxon>Arthropoda</taxon>
        <taxon>Hexapoda</taxon>
        <taxon>Insecta</taxon>
        <taxon>Pterygota</taxon>
        <taxon>Neoptera</taxon>
        <taxon>Endopterygota</taxon>
        <taxon>Diptera</taxon>
        <taxon>Brachycera</taxon>
        <taxon>Muscomorpha</taxon>
        <taxon>Hippoboscoidea</taxon>
        <taxon>Glossinidae</taxon>
        <taxon>Glossina</taxon>
    </lineage>
</organism>
<dbReference type="EnsemblMetazoa" id="GPAI011577-RA">
    <property type="protein sequence ID" value="GPAI011577-PA"/>
    <property type="gene ID" value="GPAI011577"/>
</dbReference>
<keyword evidence="2" id="KW-1185">Reference proteome</keyword>
<sequence length="229" mass="26064">MVAKVYNEKPDSTNCELRLSQDIIELKILRRPSSELSVVRQHRLLRKQLPKRICNFLLNLCVYVYVQRAYGIRDVKCVNSEISTLHYITGEKTCMSGEKIHYNKDQKELPESVTTGTGGTVDYTWIIITFITILKANDSGNVPSFILGVNYGRLCEICVTNLIPNLIHILLTLEDRYSKGSKGLIDNNKKNIFGGLPIEFLKKSFKLQTLQNTLVNANHNFNRSSSCIH</sequence>
<dbReference type="Proteomes" id="UP000092445">
    <property type="component" value="Unassembled WGS sequence"/>
</dbReference>
<proteinExistence type="predicted"/>
<dbReference type="VEuPathDB" id="VectorBase:GPAI011577"/>
<dbReference type="AlphaFoldDB" id="A0A1A9ZDS0"/>
<accession>A0A1A9ZDS0</accession>
<reference evidence="2" key="1">
    <citation type="submission" date="2014-03" db="EMBL/GenBank/DDBJ databases">
        <authorList>
            <person name="Aksoy S."/>
            <person name="Warren W."/>
            <person name="Wilson R.K."/>
        </authorList>
    </citation>
    <scope>NUCLEOTIDE SEQUENCE [LARGE SCALE GENOMIC DNA]</scope>
    <source>
        <strain evidence="2">IAEA</strain>
    </source>
</reference>
<evidence type="ECO:0000313" key="2">
    <source>
        <dbReference type="Proteomes" id="UP000092445"/>
    </source>
</evidence>
<protein>
    <submittedName>
        <fullName evidence="1">Uncharacterized protein</fullName>
    </submittedName>
</protein>
<name>A0A1A9ZDS0_GLOPL</name>